<feature type="region of interest" description="Disordered" evidence="2">
    <location>
        <begin position="707"/>
        <end position="766"/>
    </location>
</feature>
<protein>
    <recommendedName>
        <fullName evidence="1">RNA-dependent RNA polymerase</fullName>
        <ecNumber evidence="1">2.7.7.48</ecNumber>
    </recommendedName>
</protein>
<dbReference type="InterPro" id="IPR057596">
    <property type="entry name" value="RDRP_core"/>
</dbReference>
<evidence type="ECO:0000259" key="3">
    <source>
        <dbReference type="Pfam" id="PF05183"/>
    </source>
</evidence>
<dbReference type="GO" id="GO:0030422">
    <property type="term" value="P:siRNA processing"/>
    <property type="evidence" value="ECO:0007669"/>
    <property type="project" value="TreeGrafter"/>
</dbReference>
<dbReference type="GO" id="GO:0003723">
    <property type="term" value="F:RNA binding"/>
    <property type="evidence" value="ECO:0007669"/>
    <property type="project" value="UniProtKB-KW"/>
</dbReference>
<dbReference type="EMBL" id="KE346368">
    <property type="protein sequence ID" value="KJE94922.1"/>
    <property type="molecule type" value="Genomic_DNA"/>
</dbReference>
<dbReference type="AlphaFoldDB" id="A0A0D2VU80"/>
<keyword evidence="1" id="KW-0548">Nucleotidyltransferase</keyword>
<dbReference type="Pfam" id="PF05183">
    <property type="entry name" value="RdRP"/>
    <property type="match status" value="1"/>
</dbReference>
<dbReference type="PANTHER" id="PTHR23079:SF55">
    <property type="entry name" value="RNA-DIRECTED RNA POLYMERASE"/>
    <property type="match status" value="1"/>
</dbReference>
<dbReference type="Proteomes" id="UP000008743">
    <property type="component" value="Unassembled WGS sequence"/>
</dbReference>
<evidence type="ECO:0000256" key="1">
    <source>
        <dbReference type="RuleBase" id="RU363098"/>
    </source>
</evidence>
<evidence type="ECO:0000313" key="5">
    <source>
        <dbReference type="Proteomes" id="UP000008743"/>
    </source>
</evidence>
<dbReference type="OrthoDB" id="6435754at2759"/>
<keyword evidence="1" id="KW-0694">RNA-binding</keyword>
<keyword evidence="5" id="KW-1185">Reference proteome</keyword>
<dbReference type="PANTHER" id="PTHR23079">
    <property type="entry name" value="RNA-DEPENDENT RNA POLYMERASE"/>
    <property type="match status" value="1"/>
</dbReference>
<reference evidence="5" key="1">
    <citation type="submission" date="2011-02" db="EMBL/GenBank/DDBJ databases">
        <title>The Genome Sequence of Capsaspora owczarzaki ATCC 30864.</title>
        <authorList>
            <person name="Russ C."/>
            <person name="Cuomo C."/>
            <person name="Burger G."/>
            <person name="Gray M.W."/>
            <person name="Holland P.W.H."/>
            <person name="King N."/>
            <person name="Lang F.B.F."/>
            <person name="Roger A.J."/>
            <person name="Ruiz-Trillo I."/>
            <person name="Young S.K."/>
            <person name="Zeng Q."/>
            <person name="Gargeya S."/>
            <person name="Alvarado L."/>
            <person name="Berlin A."/>
            <person name="Chapman S.B."/>
            <person name="Chen Z."/>
            <person name="Freedman E."/>
            <person name="Gellesch M."/>
            <person name="Goldberg J."/>
            <person name="Griggs A."/>
            <person name="Gujja S."/>
            <person name="Heilman E."/>
            <person name="Heiman D."/>
            <person name="Howarth C."/>
            <person name="Mehta T."/>
            <person name="Neiman D."/>
            <person name="Pearson M."/>
            <person name="Roberts A."/>
            <person name="Saif S."/>
            <person name="Shea T."/>
            <person name="Shenoy N."/>
            <person name="Sisk P."/>
            <person name="Stolte C."/>
            <person name="Sykes S."/>
            <person name="White J."/>
            <person name="Yandava C."/>
            <person name="Haas B."/>
            <person name="Nusbaum C."/>
            <person name="Birren B."/>
        </authorList>
    </citation>
    <scope>NUCLEOTIDE SEQUENCE</scope>
    <source>
        <strain evidence="5">ATCC 30864</strain>
    </source>
</reference>
<evidence type="ECO:0000313" key="4">
    <source>
        <dbReference type="EMBL" id="KJE94922.1"/>
    </source>
</evidence>
<comment type="catalytic activity">
    <reaction evidence="1">
        <text>RNA(n) + a ribonucleoside 5'-triphosphate = RNA(n+1) + diphosphate</text>
        <dbReference type="Rhea" id="RHEA:21248"/>
        <dbReference type="Rhea" id="RHEA-COMP:14527"/>
        <dbReference type="Rhea" id="RHEA-COMP:17342"/>
        <dbReference type="ChEBI" id="CHEBI:33019"/>
        <dbReference type="ChEBI" id="CHEBI:61557"/>
        <dbReference type="ChEBI" id="CHEBI:140395"/>
        <dbReference type="EC" id="2.7.7.48"/>
    </reaction>
</comment>
<dbReference type="GO" id="GO:0003968">
    <property type="term" value="F:RNA-directed RNA polymerase activity"/>
    <property type="evidence" value="ECO:0007669"/>
    <property type="project" value="UniProtKB-KW"/>
</dbReference>
<dbReference type="STRING" id="595528.A0A0D2VU80"/>
<evidence type="ECO:0000256" key="2">
    <source>
        <dbReference type="SAM" id="MobiDB-lite"/>
    </source>
</evidence>
<dbReference type="InterPro" id="IPR007855">
    <property type="entry name" value="RDRP"/>
</dbReference>
<keyword evidence="1" id="KW-0808">Transferase</keyword>
<keyword evidence="1" id="KW-0696">RNA-directed RNA polymerase</keyword>
<dbReference type="eggNOG" id="KOG0988">
    <property type="taxonomic scope" value="Eukaryota"/>
</dbReference>
<dbReference type="InParanoid" id="A0A0D2VU80"/>
<dbReference type="EC" id="2.7.7.48" evidence="1"/>
<feature type="domain" description="RDRP core" evidence="3">
    <location>
        <begin position="183"/>
        <end position="877"/>
    </location>
</feature>
<accession>A0A0D2VU80</accession>
<sequence length="1261" mass="141973">MHWLHFVFSRSRFQMPPHIFDFAPHELTSLLESLLYSPTFTGSYSQVDNSPEGAAAKRRLCHRILLNHALGSPTLISLAFPTLRSSQFLDKFSDLSIQRCKSSLWTDRFEVLREVSKSTLIHLDLLHDDRVKAVLEPTDLREASETERAKADTSIFKVVVTLQSPTHEFVEFKREETLGSVGRNRLVRQFGSEHFLVVQFVSPFLSLSDKLNRVNALKLNEVELALAVRQYNLFAEDEDRVALPQHTTREALQSERLGRFDAYTKRLKLQSGSLHVAGRDYRFLLTTTAGVHKQKMIYTDLDRGKVLQWAFSEQAFCALKPTVLKLSLRLALLNSISIPTVIFSDEERKIVDDIVVAGAGDKPKPEHILTDGCGCITQAKAKAIFKTFKEQNRPMRGKVSRNVQYESDGSYQHELHDDALELPASLLEDNSFVPSAYQIRFGGFKGMLVVVTETVQEQLCKGISAAAPMPSMLLPRSMLKFQTPDFPEHRRLEVLGCAFPSSPVTLNNEIVDMLIGVATDSLVMRGFLKRLVTTFLDDCNFLLADQQKALAYYLQEKDDIGVRMLAAGHSLKFTYLTSFFRSKLIPLHIPLPSTARLYGVADWSSLLPPGHVYVNSGETGLVSGDVVMLKEPCFLRTDIQRFKAIDRDHVAFKQLCHLRNVVVFSTASSCTSSDASAMAGSDLDGDKFIVCWDQTILDNVDCQTAQKVQQASGNTPEPMPPQTAMPSSSEQEDAAQKAQQASGNTPEPMPPQTAMPSSSEQENADPFVDASDVCDKTLGKCFDTAMHSTTHCSLADLLHLRMCYIDSFGDKWCNNQTAAHLGQLLSQCVDAPKNDTWVPITEARSLLEHLPPYPRYHRRARKVNSRVSKSIRGTLFDVIIEHVAKMTELKHETWHGTLQDSVDVIQAFLAAERIDSDDPNDQLEMVVNRLAAEVHQRNALMEHVALYSLCWKFINPFSALHLVKQMGLSQVVSSSLLEELKQLPDSVQNMDSVQVIDKRLWTHKVQGDIAKTIRESPSGLLLYYSTEDMFLPGFKKLRLCRSFWQLEQDVIITRVEEILALKPDDGSTAVKRFLHAFRSLHVFTPEYRLHKAVGLIMRHVLAPQSSWIGSNSNQHSLWKMPKQFNGKDQVDRSQKAVFTPDVFACIQIDTLNRLIALCSRRLEKDGWQRKRSRNSIAPSDELLDEVNQCIKHFNKHPRNLGDAVNLSTLSRTVNVSPAAAILALISIGRGEHWLFYPGKPKIDPSPVRLWHGADMGRFSEI</sequence>
<comment type="similarity">
    <text evidence="1">Belongs to the RdRP family.</text>
</comment>
<dbReference type="PhylomeDB" id="A0A0D2VU80"/>
<organism evidence="4 5">
    <name type="scientific">Capsaspora owczarzaki (strain ATCC 30864)</name>
    <dbReference type="NCBI Taxonomy" id="595528"/>
    <lineage>
        <taxon>Eukaryota</taxon>
        <taxon>Filasterea</taxon>
        <taxon>Capsaspora</taxon>
    </lineage>
</organism>
<gene>
    <name evidence="4" type="ORF">CAOG_005464</name>
</gene>
<proteinExistence type="inferred from homology"/>
<name>A0A0D2VU80_CAPO3</name>
<dbReference type="GO" id="GO:0031380">
    <property type="term" value="C:nuclear RNA-directed RNA polymerase complex"/>
    <property type="evidence" value="ECO:0007669"/>
    <property type="project" value="TreeGrafter"/>
</dbReference>